<sequence>MDISLSPIISMIPLSRADGSPTVVLQTIEKGTALTCWISAVACYNTDRDE</sequence>
<dbReference type="EMBL" id="MLYV02000035">
    <property type="protein sequence ID" value="PSS37570.1"/>
    <property type="molecule type" value="Genomic_DNA"/>
</dbReference>
<proteinExistence type="predicted"/>
<dbReference type="AlphaFoldDB" id="A0A2R6S5J8"/>
<keyword evidence="2" id="KW-1185">Reference proteome</keyword>
<evidence type="ECO:0000313" key="2">
    <source>
        <dbReference type="Proteomes" id="UP000186601"/>
    </source>
</evidence>
<organism evidence="1 2">
    <name type="scientific">Hermanssonia centrifuga</name>
    <dbReference type="NCBI Taxonomy" id="98765"/>
    <lineage>
        <taxon>Eukaryota</taxon>
        <taxon>Fungi</taxon>
        <taxon>Dikarya</taxon>
        <taxon>Basidiomycota</taxon>
        <taxon>Agaricomycotina</taxon>
        <taxon>Agaricomycetes</taxon>
        <taxon>Polyporales</taxon>
        <taxon>Meruliaceae</taxon>
        <taxon>Hermanssonia</taxon>
    </lineage>
</organism>
<protein>
    <submittedName>
        <fullName evidence="1">Uncharacterized protein</fullName>
    </submittedName>
</protein>
<evidence type="ECO:0000313" key="1">
    <source>
        <dbReference type="EMBL" id="PSS37570.1"/>
    </source>
</evidence>
<name>A0A2R6S5J8_9APHY</name>
<dbReference type="Proteomes" id="UP000186601">
    <property type="component" value="Unassembled WGS sequence"/>
</dbReference>
<accession>A0A2R6S5J8</accession>
<comment type="caution">
    <text evidence="1">The sequence shown here is derived from an EMBL/GenBank/DDBJ whole genome shotgun (WGS) entry which is preliminary data.</text>
</comment>
<gene>
    <name evidence="1" type="ORF">PHLCEN_2v586</name>
</gene>
<reference evidence="1 2" key="1">
    <citation type="submission" date="2018-02" db="EMBL/GenBank/DDBJ databases">
        <title>Genome sequence of the basidiomycete white-rot fungus Phlebia centrifuga.</title>
        <authorList>
            <person name="Granchi Z."/>
            <person name="Peng M."/>
            <person name="de Vries R.P."/>
            <person name="Hilden K."/>
            <person name="Makela M.R."/>
            <person name="Grigoriev I."/>
            <person name="Riley R."/>
        </authorList>
    </citation>
    <scope>NUCLEOTIDE SEQUENCE [LARGE SCALE GENOMIC DNA]</scope>
    <source>
        <strain evidence="1 2">FBCC195</strain>
    </source>
</reference>